<dbReference type="AlphaFoldDB" id="A0A9P6T564"/>
<name>A0A9P6T564_9BASI</name>
<reference evidence="2" key="1">
    <citation type="submission" date="2013-11" db="EMBL/GenBank/DDBJ databases">
        <title>Genome sequence of the fusiform rust pathogen reveals effectors for host alternation and coevolution with pine.</title>
        <authorList>
            <consortium name="DOE Joint Genome Institute"/>
            <person name="Smith K."/>
            <person name="Pendleton A."/>
            <person name="Kubisiak T."/>
            <person name="Anderson C."/>
            <person name="Salamov A."/>
            <person name="Aerts A."/>
            <person name="Riley R."/>
            <person name="Clum A."/>
            <person name="Lindquist E."/>
            <person name="Ence D."/>
            <person name="Campbell M."/>
            <person name="Kronenberg Z."/>
            <person name="Feau N."/>
            <person name="Dhillon B."/>
            <person name="Hamelin R."/>
            <person name="Burleigh J."/>
            <person name="Smith J."/>
            <person name="Yandell M."/>
            <person name="Nelson C."/>
            <person name="Grigoriev I."/>
            <person name="Davis J."/>
        </authorList>
    </citation>
    <scope>NUCLEOTIDE SEQUENCE</scope>
    <source>
        <strain evidence="2">G11</strain>
    </source>
</reference>
<comment type="caution">
    <text evidence="2">The sequence shown here is derived from an EMBL/GenBank/DDBJ whole genome shotgun (WGS) entry which is preliminary data.</text>
</comment>
<gene>
    <name evidence="2" type="ORF">CROQUDRAFT_55476</name>
</gene>
<dbReference type="Proteomes" id="UP000886653">
    <property type="component" value="Unassembled WGS sequence"/>
</dbReference>
<proteinExistence type="predicted"/>
<sequence>PEACARRYICSVTALPVVSDTVFYYGGAHTVFRPPSHTPYACLLHTKLLHVEQETVMAKRSKTRPGANEPGSTQTFKA</sequence>
<feature type="non-terminal residue" evidence="2">
    <location>
        <position position="1"/>
    </location>
</feature>
<evidence type="ECO:0000313" key="2">
    <source>
        <dbReference type="EMBL" id="KAG0138939.1"/>
    </source>
</evidence>
<evidence type="ECO:0000256" key="1">
    <source>
        <dbReference type="SAM" id="MobiDB-lite"/>
    </source>
</evidence>
<evidence type="ECO:0000313" key="3">
    <source>
        <dbReference type="Proteomes" id="UP000886653"/>
    </source>
</evidence>
<organism evidence="2 3">
    <name type="scientific">Cronartium quercuum f. sp. fusiforme G11</name>
    <dbReference type="NCBI Taxonomy" id="708437"/>
    <lineage>
        <taxon>Eukaryota</taxon>
        <taxon>Fungi</taxon>
        <taxon>Dikarya</taxon>
        <taxon>Basidiomycota</taxon>
        <taxon>Pucciniomycotina</taxon>
        <taxon>Pucciniomycetes</taxon>
        <taxon>Pucciniales</taxon>
        <taxon>Coleosporiaceae</taxon>
        <taxon>Cronartium</taxon>
    </lineage>
</organism>
<protein>
    <submittedName>
        <fullName evidence="2">Uncharacterized protein</fullName>
    </submittedName>
</protein>
<keyword evidence="3" id="KW-1185">Reference proteome</keyword>
<dbReference type="EMBL" id="MU168138">
    <property type="protein sequence ID" value="KAG0138939.1"/>
    <property type="molecule type" value="Genomic_DNA"/>
</dbReference>
<accession>A0A9P6T564</accession>
<feature type="region of interest" description="Disordered" evidence="1">
    <location>
        <begin position="58"/>
        <end position="78"/>
    </location>
</feature>